<gene>
    <name evidence="2" type="ORF">J2X12_001784</name>
</gene>
<evidence type="ECO:0000313" key="2">
    <source>
        <dbReference type="EMBL" id="MDR7163769.1"/>
    </source>
</evidence>
<proteinExistence type="predicted"/>
<evidence type="ECO:0000256" key="1">
    <source>
        <dbReference type="SAM" id="Phobius"/>
    </source>
</evidence>
<feature type="transmembrane region" description="Helical" evidence="1">
    <location>
        <begin position="41"/>
        <end position="62"/>
    </location>
</feature>
<dbReference type="EMBL" id="JAVDWN010000005">
    <property type="protein sequence ID" value="MDR7163769.1"/>
    <property type="molecule type" value="Genomic_DNA"/>
</dbReference>
<keyword evidence="1" id="KW-0472">Membrane</keyword>
<accession>A0AAW8NBP2</accession>
<organism evidence="2 3">
    <name type="scientific">Pseudarthrobacter oxydans</name>
    <name type="common">Arthrobacter oxydans</name>
    <dbReference type="NCBI Taxonomy" id="1671"/>
    <lineage>
        <taxon>Bacteria</taxon>
        <taxon>Bacillati</taxon>
        <taxon>Actinomycetota</taxon>
        <taxon>Actinomycetes</taxon>
        <taxon>Micrococcales</taxon>
        <taxon>Micrococcaceae</taxon>
        <taxon>Pseudarthrobacter</taxon>
    </lineage>
</organism>
<comment type="caution">
    <text evidence="2">The sequence shown here is derived from an EMBL/GenBank/DDBJ whole genome shotgun (WGS) entry which is preliminary data.</text>
</comment>
<evidence type="ECO:0000313" key="3">
    <source>
        <dbReference type="Proteomes" id="UP001262032"/>
    </source>
</evidence>
<dbReference type="AlphaFoldDB" id="A0AAW8NBP2"/>
<keyword evidence="1" id="KW-0812">Transmembrane</keyword>
<dbReference type="GeneID" id="97422713"/>
<dbReference type="RefSeq" id="WP_310112117.1">
    <property type="nucleotide sequence ID" value="NZ_JAVDTN010000007.1"/>
</dbReference>
<reference evidence="2" key="1">
    <citation type="submission" date="2023-07" db="EMBL/GenBank/DDBJ databases">
        <title>Sorghum-associated microbial communities from plants grown in Nebraska, USA.</title>
        <authorList>
            <person name="Schachtman D."/>
        </authorList>
    </citation>
    <scope>NUCLEOTIDE SEQUENCE</scope>
    <source>
        <strain evidence="2">BE261</strain>
    </source>
</reference>
<dbReference type="Proteomes" id="UP001262032">
    <property type="component" value="Unassembled WGS sequence"/>
</dbReference>
<sequence>MFAAKHRSFWALTVPFAVCGATTNGRIGIHFILSAHDHGMPAATAAGLLAAVGVFDIAGTIASE</sequence>
<name>A0AAW8NBP2_PSEOX</name>
<keyword evidence="1" id="KW-1133">Transmembrane helix</keyword>
<protein>
    <submittedName>
        <fullName evidence="2">Uncharacterized protein</fullName>
    </submittedName>
</protein>